<evidence type="ECO:0008006" key="4">
    <source>
        <dbReference type="Google" id="ProtNLM"/>
    </source>
</evidence>
<dbReference type="Gene3D" id="3.40.50.720">
    <property type="entry name" value="NAD(P)-binding Rossmann-like Domain"/>
    <property type="match status" value="1"/>
</dbReference>
<reference evidence="2 3" key="1">
    <citation type="submission" date="2024-01" db="EMBL/GenBank/DDBJ databases">
        <authorList>
            <person name="Allen C."/>
            <person name="Tagirdzhanova G."/>
        </authorList>
    </citation>
    <scope>NUCLEOTIDE SEQUENCE [LARGE SCALE GENOMIC DNA]</scope>
</reference>
<keyword evidence="1" id="KW-0560">Oxidoreductase</keyword>
<protein>
    <recommendedName>
        <fullName evidence="4">Short-chain dehydrogenase/reductase</fullName>
    </recommendedName>
</protein>
<accession>A0ABP0B0N5</accession>
<dbReference type="Pfam" id="PF00106">
    <property type="entry name" value="adh_short"/>
    <property type="match status" value="1"/>
</dbReference>
<evidence type="ECO:0000313" key="2">
    <source>
        <dbReference type="EMBL" id="CAK7212975.1"/>
    </source>
</evidence>
<dbReference type="InterPro" id="IPR036291">
    <property type="entry name" value="NAD(P)-bd_dom_sf"/>
</dbReference>
<name>A0ABP0B0N5_9PEZI</name>
<dbReference type="InterPro" id="IPR052228">
    <property type="entry name" value="Sec_Metab_Biosynth_Oxidored"/>
</dbReference>
<proteinExistence type="predicted"/>
<evidence type="ECO:0000256" key="1">
    <source>
        <dbReference type="ARBA" id="ARBA00023002"/>
    </source>
</evidence>
<dbReference type="PRINTS" id="PR00081">
    <property type="entry name" value="GDHRDH"/>
</dbReference>
<sequence length="327" mass="34883">MVSLKAIRASNGRLSAAGEGLVAVFLGATSGIGLAVLKEFAQHAVKPRVYFVARNATAAASIVKELRHLNADGQYEVIEKNVSLVADANSVAAAVVAKESKVDLLFMSVGFFSFDGRKDTSEGLEASMTTRYYSRIRVAQLLLPLLNTASHPRVVSVLAGGLEAPIDENDLSLSKPKAFGVSASNNHTTTMMTLSLEYLAQENPRISFVHTFPGLVSTPLLGKTSSGFLGVFLRYVVAPVMTLFTTTPAEAGERGLFYSTSARYGVDDGLLPLSEGLVVAKKTPGGIFLVDAKGDSADNEKFLGDLRKRNVGDTVWAHTQEVFATIH</sequence>
<dbReference type="PANTHER" id="PTHR47534:SF3">
    <property type="entry name" value="ALCOHOL DEHYDROGENASE-LIKE C-TERMINAL DOMAIN-CONTAINING PROTEIN"/>
    <property type="match status" value="1"/>
</dbReference>
<dbReference type="Proteomes" id="UP001642482">
    <property type="component" value="Unassembled WGS sequence"/>
</dbReference>
<gene>
    <name evidence="2" type="ORF">SEUCBS140593_001689</name>
</gene>
<comment type="caution">
    <text evidence="2">The sequence shown here is derived from an EMBL/GenBank/DDBJ whole genome shotgun (WGS) entry which is preliminary data.</text>
</comment>
<dbReference type="PANTHER" id="PTHR47534">
    <property type="entry name" value="YALI0E05731P"/>
    <property type="match status" value="1"/>
</dbReference>
<evidence type="ECO:0000313" key="3">
    <source>
        <dbReference type="Proteomes" id="UP001642482"/>
    </source>
</evidence>
<keyword evidence="3" id="KW-1185">Reference proteome</keyword>
<dbReference type="SUPFAM" id="SSF51735">
    <property type="entry name" value="NAD(P)-binding Rossmann-fold domains"/>
    <property type="match status" value="1"/>
</dbReference>
<dbReference type="EMBL" id="CAWUHD010000010">
    <property type="protein sequence ID" value="CAK7212975.1"/>
    <property type="molecule type" value="Genomic_DNA"/>
</dbReference>
<organism evidence="2 3">
    <name type="scientific">Sporothrix eucalyptigena</name>
    <dbReference type="NCBI Taxonomy" id="1812306"/>
    <lineage>
        <taxon>Eukaryota</taxon>
        <taxon>Fungi</taxon>
        <taxon>Dikarya</taxon>
        <taxon>Ascomycota</taxon>
        <taxon>Pezizomycotina</taxon>
        <taxon>Sordariomycetes</taxon>
        <taxon>Sordariomycetidae</taxon>
        <taxon>Ophiostomatales</taxon>
        <taxon>Ophiostomataceae</taxon>
        <taxon>Sporothrix</taxon>
    </lineage>
</organism>
<dbReference type="InterPro" id="IPR002347">
    <property type="entry name" value="SDR_fam"/>
</dbReference>